<evidence type="ECO:0000313" key="6">
    <source>
        <dbReference type="EMBL" id="MBN1574639.1"/>
    </source>
</evidence>
<name>A0A9D8PPY0_9DELT</name>
<dbReference type="InterPro" id="IPR000640">
    <property type="entry name" value="EFG_V-like"/>
</dbReference>
<dbReference type="AlphaFoldDB" id="A0A9D8PPY0"/>
<dbReference type="InterPro" id="IPR009022">
    <property type="entry name" value="EFG_III"/>
</dbReference>
<dbReference type="Pfam" id="PF00679">
    <property type="entry name" value="EFG_C"/>
    <property type="match status" value="1"/>
</dbReference>
<dbReference type="FunFam" id="3.30.70.240:FF:000001">
    <property type="entry name" value="Elongation factor G"/>
    <property type="match status" value="1"/>
</dbReference>
<dbReference type="PANTHER" id="PTHR43261">
    <property type="entry name" value="TRANSLATION ELONGATION FACTOR G-RELATED"/>
    <property type="match status" value="1"/>
</dbReference>
<dbReference type="SUPFAM" id="SSF52540">
    <property type="entry name" value="P-loop containing nucleoside triphosphate hydrolases"/>
    <property type="match status" value="1"/>
</dbReference>
<organism evidence="6 7">
    <name type="scientific">Candidatus Zymogenus saltonus</name>
    <dbReference type="NCBI Taxonomy" id="2844893"/>
    <lineage>
        <taxon>Bacteria</taxon>
        <taxon>Deltaproteobacteria</taxon>
        <taxon>Candidatus Zymogenia</taxon>
        <taxon>Candidatus Zymogeniales</taxon>
        <taxon>Candidatus Zymogenaceae</taxon>
        <taxon>Candidatus Zymogenus</taxon>
    </lineage>
</organism>
<comment type="similarity">
    <text evidence="1">Belongs to the TRAFAC class translation factor GTPase superfamily. Classic translation factor GTPase family. EF-G/EF-2 subfamily.</text>
</comment>
<dbReference type="Gene3D" id="3.40.50.300">
    <property type="entry name" value="P-loop containing nucleotide triphosphate hydrolases"/>
    <property type="match status" value="1"/>
</dbReference>
<dbReference type="FunFam" id="3.30.230.10:FF:000003">
    <property type="entry name" value="Elongation factor G"/>
    <property type="match status" value="1"/>
</dbReference>
<dbReference type="CDD" id="cd04170">
    <property type="entry name" value="EF-G_bact"/>
    <property type="match status" value="1"/>
</dbReference>
<dbReference type="GO" id="GO:0003746">
    <property type="term" value="F:translation elongation factor activity"/>
    <property type="evidence" value="ECO:0007669"/>
    <property type="project" value="UniProtKB-UniRule"/>
</dbReference>
<evidence type="ECO:0000259" key="5">
    <source>
        <dbReference type="PROSITE" id="PS51722"/>
    </source>
</evidence>
<dbReference type="GO" id="GO:0003924">
    <property type="term" value="F:GTPase activity"/>
    <property type="evidence" value="ECO:0007669"/>
    <property type="project" value="InterPro"/>
</dbReference>
<reference evidence="6" key="1">
    <citation type="journal article" date="2021" name="Environ. Microbiol.">
        <title>Genomic characterization of three novel Desulfobacterota classes expand the metabolic and phylogenetic diversity of the phylum.</title>
        <authorList>
            <person name="Murphy C.L."/>
            <person name="Biggerstaff J."/>
            <person name="Eichhorn A."/>
            <person name="Ewing E."/>
            <person name="Shahan R."/>
            <person name="Soriano D."/>
            <person name="Stewart S."/>
            <person name="VanMol K."/>
            <person name="Walker R."/>
            <person name="Walters P."/>
            <person name="Elshahed M.S."/>
            <person name="Youssef N.H."/>
        </authorList>
    </citation>
    <scope>NUCLEOTIDE SEQUENCE</scope>
    <source>
        <strain evidence="6">Zod_Metabat.24</strain>
    </source>
</reference>
<dbReference type="InterPro" id="IPR035649">
    <property type="entry name" value="EFG_V"/>
</dbReference>
<dbReference type="PANTHER" id="PTHR43261:SF7">
    <property type="entry name" value="ELONGATION FACTOR G-LIKE PROTEIN"/>
    <property type="match status" value="1"/>
</dbReference>
<dbReference type="GO" id="GO:0032790">
    <property type="term" value="P:ribosome disassembly"/>
    <property type="evidence" value="ECO:0007669"/>
    <property type="project" value="TreeGrafter"/>
</dbReference>
<protein>
    <recommendedName>
        <fullName evidence="4">Elongation factor G</fullName>
    </recommendedName>
</protein>
<dbReference type="GO" id="GO:0005525">
    <property type="term" value="F:GTP binding"/>
    <property type="evidence" value="ECO:0007669"/>
    <property type="project" value="UniProtKB-UniRule"/>
</dbReference>
<dbReference type="Proteomes" id="UP000809273">
    <property type="component" value="Unassembled WGS sequence"/>
</dbReference>
<dbReference type="InterPro" id="IPR009000">
    <property type="entry name" value="Transl_B-barrel_sf"/>
</dbReference>
<dbReference type="NCBIfam" id="NF009381">
    <property type="entry name" value="PRK12740.1-5"/>
    <property type="match status" value="1"/>
</dbReference>
<dbReference type="SUPFAM" id="SSF54980">
    <property type="entry name" value="EF-G C-terminal domain-like"/>
    <property type="match status" value="2"/>
</dbReference>
<dbReference type="InterPro" id="IPR035647">
    <property type="entry name" value="EFG_III/V"/>
</dbReference>
<dbReference type="InterPro" id="IPR014721">
    <property type="entry name" value="Ribsml_uS5_D2-typ_fold_subgr"/>
</dbReference>
<dbReference type="NCBIfam" id="NF009891">
    <property type="entry name" value="PRK13351.1-1"/>
    <property type="match status" value="1"/>
</dbReference>
<feature type="domain" description="Tr-type G" evidence="5">
    <location>
        <begin position="6"/>
        <end position="280"/>
    </location>
</feature>
<dbReference type="Pfam" id="PF22042">
    <property type="entry name" value="EF-G_D2"/>
    <property type="match status" value="1"/>
</dbReference>
<dbReference type="SUPFAM" id="SSF54211">
    <property type="entry name" value="Ribosomal protein S5 domain 2-like"/>
    <property type="match status" value="1"/>
</dbReference>
<dbReference type="InterPro" id="IPR053905">
    <property type="entry name" value="EF-G-like_DII"/>
</dbReference>
<dbReference type="PROSITE" id="PS51722">
    <property type="entry name" value="G_TR_2"/>
    <property type="match status" value="1"/>
</dbReference>
<evidence type="ECO:0000256" key="3">
    <source>
        <dbReference type="ARBA" id="ARBA00023134"/>
    </source>
</evidence>
<dbReference type="InterPro" id="IPR000795">
    <property type="entry name" value="T_Tr_GTP-bd_dom"/>
</dbReference>
<accession>A0A9D8PPY0</accession>
<sequence>MKFETSDIRNAALVGHGGCGKTSLAEAILFYAKAIDRLGKVDDSNSTMDFDPEETKRNISISSSFFDFEWEKKKVNLIDTPGDADFSTEAQISLSVSDNAVVVVDAVGGVEIQTENMFKRAEEFGIPRMIFISKLDRERADFDRTFEAIKGAFKGRFAAMTYPIGKEAAFSGVVDLISGKALNYANDTSGKFTEDEIPAELSSVIEDLKGEMIESIAESDDSLLEKYLDTGQLSQEELSMGLKEGVKNGNLVPVFCGSGLKNIGVKPLLDFLANIAASPMERKPFKAKDSVSGGDVEVKADPDAPAAALIFKTIADPYAGKLSVFRVVSGTIKADSTIFNSTKGSKERIGQIMHMRGKEQKPTNTAPAGDIAAVAKLKDTVTGDTLVDESRKVVFPGFKIPPHIMSFALVPKSKGDEDKIMTSIHRLIEEDPTLKIHRNDETRELLLSGMGQVHLEVIIAKLKSKFGVDVDLLVPKVPYKETIKGKARVQGKYKKQTGGKGQYGDTWIEIEPQPRGKGFEFVDKIVGGVIPRQYIPACEKGIVEAMAGGVIAGYPVVDVKVGLVDGSYHNVDSSEMAFKIAASLGFKKGFKECKPVILEPIMKMEIVVSEDNVGDVMGDLNSRRGKVAGVDSKEGIQIITAFVPMAEVLSYAPDLRSITSGRGTFTMEIDHYEEVPAQLMDKIVEAAQKEGEE</sequence>
<dbReference type="Gene3D" id="3.30.70.240">
    <property type="match status" value="1"/>
</dbReference>
<keyword evidence="6" id="KW-0251">Elongation factor</keyword>
<reference evidence="6" key="2">
    <citation type="submission" date="2021-01" db="EMBL/GenBank/DDBJ databases">
        <authorList>
            <person name="Hahn C.R."/>
            <person name="Youssef N.H."/>
            <person name="Elshahed M."/>
        </authorList>
    </citation>
    <scope>NUCLEOTIDE SEQUENCE</scope>
    <source>
        <strain evidence="6">Zod_Metabat.24</strain>
    </source>
</reference>
<dbReference type="Gene3D" id="3.30.230.10">
    <property type="match status" value="1"/>
</dbReference>
<dbReference type="EMBL" id="JAFGIX010000085">
    <property type="protein sequence ID" value="MBN1574639.1"/>
    <property type="molecule type" value="Genomic_DNA"/>
</dbReference>
<dbReference type="Gene3D" id="3.30.70.870">
    <property type="entry name" value="Elongation Factor G (Translational Gtpase), domain 3"/>
    <property type="match status" value="1"/>
</dbReference>
<dbReference type="InterPro" id="IPR027417">
    <property type="entry name" value="P-loop_NTPase"/>
</dbReference>
<dbReference type="InterPro" id="IPR020568">
    <property type="entry name" value="Ribosomal_Su5_D2-typ_SF"/>
</dbReference>
<evidence type="ECO:0000256" key="4">
    <source>
        <dbReference type="NCBIfam" id="TIGR00484"/>
    </source>
</evidence>
<dbReference type="CDD" id="cd03713">
    <property type="entry name" value="EFG_mtEFG_C"/>
    <property type="match status" value="1"/>
</dbReference>
<dbReference type="Pfam" id="PF14492">
    <property type="entry name" value="EFG_III"/>
    <property type="match status" value="1"/>
</dbReference>
<dbReference type="SMART" id="SM00838">
    <property type="entry name" value="EFG_C"/>
    <property type="match status" value="1"/>
</dbReference>
<keyword evidence="2" id="KW-0547">Nucleotide-binding</keyword>
<comment type="caution">
    <text evidence="6">The sequence shown here is derived from an EMBL/GenBank/DDBJ whole genome shotgun (WGS) entry which is preliminary data.</text>
</comment>
<dbReference type="NCBIfam" id="NF009379">
    <property type="entry name" value="PRK12740.1-3"/>
    <property type="match status" value="1"/>
</dbReference>
<evidence type="ECO:0000256" key="2">
    <source>
        <dbReference type="ARBA" id="ARBA00022741"/>
    </source>
</evidence>
<dbReference type="CDD" id="cd01434">
    <property type="entry name" value="EFG_mtEFG1_IV"/>
    <property type="match status" value="1"/>
</dbReference>
<dbReference type="Pfam" id="PF03764">
    <property type="entry name" value="EFG_IV"/>
    <property type="match status" value="1"/>
</dbReference>
<dbReference type="SUPFAM" id="SSF50447">
    <property type="entry name" value="Translation proteins"/>
    <property type="match status" value="1"/>
</dbReference>
<keyword evidence="6" id="KW-0648">Protein biosynthesis</keyword>
<dbReference type="Gene3D" id="2.40.30.10">
    <property type="entry name" value="Translation factors"/>
    <property type="match status" value="1"/>
</dbReference>
<dbReference type="FunFam" id="3.30.70.870:FF:000016">
    <property type="entry name" value="Translation elongation factor G"/>
    <property type="match status" value="1"/>
</dbReference>
<gene>
    <name evidence="6" type="primary">fusA</name>
    <name evidence="6" type="ORF">JW984_15690</name>
</gene>
<dbReference type="PRINTS" id="PR00315">
    <property type="entry name" value="ELONGATNFCT"/>
</dbReference>
<dbReference type="Pfam" id="PF00009">
    <property type="entry name" value="GTP_EFTU"/>
    <property type="match status" value="1"/>
</dbReference>
<evidence type="ECO:0000313" key="7">
    <source>
        <dbReference type="Proteomes" id="UP000809273"/>
    </source>
</evidence>
<dbReference type="InterPro" id="IPR004540">
    <property type="entry name" value="Transl_elong_EFG/EF2"/>
</dbReference>
<dbReference type="NCBIfam" id="TIGR00231">
    <property type="entry name" value="small_GTP"/>
    <property type="match status" value="1"/>
</dbReference>
<dbReference type="InterPro" id="IPR047872">
    <property type="entry name" value="EFG_IV"/>
</dbReference>
<dbReference type="CDD" id="cd16262">
    <property type="entry name" value="EFG_III"/>
    <property type="match status" value="1"/>
</dbReference>
<dbReference type="InterPro" id="IPR005517">
    <property type="entry name" value="Transl_elong_EFG/EF2_IV"/>
</dbReference>
<dbReference type="CDD" id="cd04088">
    <property type="entry name" value="EFG_mtEFG_II"/>
    <property type="match status" value="1"/>
</dbReference>
<dbReference type="NCBIfam" id="TIGR00484">
    <property type="entry name" value="EF-G"/>
    <property type="match status" value="1"/>
</dbReference>
<dbReference type="InterPro" id="IPR005225">
    <property type="entry name" value="Small_GTP-bd"/>
</dbReference>
<proteinExistence type="inferred from homology"/>
<dbReference type="InterPro" id="IPR041095">
    <property type="entry name" value="EFG_II"/>
</dbReference>
<keyword evidence="3" id="KW-0342">GTP-binding</keyword>
<dbReference type="SMART" id="SM00889">
    <property type="entry name" value="EFG_IV"/>
    <property type="match status" value="1"/>
</dbReference>
<evidence type="ECO:0000256" key="1">
    <source>
        <dbReference type="ARBA" id="ARBA00005870"/>
    </source>
</evidence>